<evidence type="ECO:0000313" key="9">
    <source>
        <dbReference type="Proteomes" id="UP000264589"/>
    </source>
</evidence>
<comment type="cofactor">
    <cofactor evidence="6">
        <name>Zn(2+)</name>
        <dbReference type="ChEBI" id="CHEBI:29105"/>
    </cofactor>
    <text evidence="6">Binds 1 zinc ion per subunit.</text>
</comment>
<dbReference type="InterPro" id="IPR051156">
    <property type="entry name" value="Mito/Outer_Membr_Metalloprot"/>
</dbReference>
<organism evidence="8 9">
    <name type="scientific">Parvularcula marina</name>
    <dbReference type="NCBI Taxonomy" id="2292771"/>
    <lineage>
        <taxon>Bacteria</taxon>
        <taxon>Pseudomonadati</taxon>
        <taxon>Pseudomonadota</taxon>
        <taxon>Alphaproteobacteria</taxon>
        <taxon>Parvularculales</taxon>
        <taxon>Parvularculaceae</taxon>
        <taxon>Parvularcula</taxon>
    </lineage>
</organism>
<keyword evidence="9" id="KW-1185">Reference proteome</keyword>
<keyword evidence="3 6" id="KW-0378">Hydrolase</keyword>
<evidence type="ECO:0000256" key="4">
    <source>
        <dbReference type="ARBA" id="ARBA00022833"/>
    </source>
</evidence>
<sequence length="270" mass="29538">MTTIIPSLRKHLKSLAKPALGLGALAAVLAGCTYNEELGRSQLLLGDPSSMVSQANQAWAQIKQQERISTDPRYTSRLDRVSVRLIRAMGDDPARWEYRVFDSDDLNAFALPGNKIGVYTGIMDLMENDAQLAAVVGHEIQHVRYNHSQERYAQQTLGQIGAVGVGVAVGSQCETDACRQRALQGATLGALGFFLLPNSREHELEADIGGLRLMVQAGYNPCEAIDFWRNMERASANSSRPPEFLSTHPAPGNRIAQLRAEASRLGYQCS</sequence>
<evidence type="ECO:0000256" key="6">
    <source>
        <dbReference type="RuleBase" id="RU003983"/>
    </source>
</evidence>
<protein>
    <submittedName>
        <fullName evidence="8">M48 family peptidase</fullName>
    </submittedName>
</protein>
<name>A0A371REM3_9PROT</name>
<evidence type="ECO:0000256" key="3">
    <source>
        <dbReference type="ARBA" id="ARBA00022801"/>
    </source>
</evidence>
<evidence type="ECO:0000313" key="8">
    <source>
        <dbReference type="EMBL" id="RFB03892.1"/>
    </source>
</evidence>
<keyword evidence="1 6" id="KW-0645">Protease</keyword>
<reference evidence="8 9" key="1">
    <citation type="submission" date="2018-08" db="EMBL/GenBank/DDBJ databases">
        <title>Parvularcula sp. SM1705, isolated from surface water of the South Sea China.</title>
        <authorList>
            <person name="Sun L."/>
        </authorList>
    </citation>
    <scope>NUCLEOTIDE SEQUENCE [LARGE SCALE GENOMIC DNA]</scope>
    <source>
        <strain evidence="8 9">SM1705</strain>
    </source>
</reference>
<dbReference type="InterPro" id="IPR001915">
    <property type="entry name" value="Peptidase_M48"/>
</dbReference>
<dbReference type="PANTHER" id="PTHR22726">
    <property type="entry name" value="METALLOENDOPEPTIDASE OMA1"/>
    <property type="match status" value="1"/>
</dbReference>
<dbReference type="OrthoDB" id="9810445at2"/>
<keyword evidence="2" id="KW-0479">Metal-binding</keyword>
<evidence type="ECO:0000256" key="2">
    <source>
        <dbReference type="ARBA" id="ARBA00022723"/>
    </source>
</evidence>
<dbReference type="PANTHER" id="PTHR22726:SF24">
    <property type="entry name" value="M48 FAMILY METALLOPEPTIDASE"/>
    <property type="match status" value="1"/>
</dbReference>
<feature type="domain" description="Peptidase M48" evidence="7">
    <location>
        <begin position="75"/>
        <end position="261"/>
    </location>
</feature>
<evidence type="ECO:0000256" key="1">
    <source>
        <dbReference type="ARBA" id="ARBA00022670"/>
    </source>
</evidence>
<dbReference type="EMBL" id="QUQO01000001">
    <property type="protein sequence ID" value="RFB03892.1"/>
    <property type="molecule type" value="Genomic_DNA"/>
</dbReference>
<comment type="similarity">
    <text evidence="6">Belongs to the peptidase M48 family.</text>
</comment>
<keyword evidence="5 6" id="KW-0482">Metalloprotease</keyword>
<keyword evidence="4 6" id="KW-0862">Zinc</keyword>
<dbReference type="InParanoid" id="A0A371REM3"/>
<accession>A0A371REM3</accession>
<dbReference type="GO" id="GO:0004222">
    <property type="term" value="F:metalloendopeptidase activity"/>
    <property type="evidence" value="ECO:0007669"/>
    <property type="project" value="InterPro"/>
</dbReference>
<evidence type="ECO:0000256" key="5">
    <source>
        <dbReference type="ARBA" id="ARBA00023049"/>
    </source>
</evidence>
<comment type="caution">
    <text evidence="8">The sequence shown here is derived from an EMBL/GenBank/DDBJ whole genome shotgun (WGS) entry which is preliminary data.</text>
</comment>
<dbReference type="GO" id="GO:0046872">
    <property type="term" value="F:metal ion binding"/>
    <property type="evidence" value="ECO:0007669"/>
    <property type="project" value="UniProtKB-KW"/>
</dbReference>
<proteinExistence type="inferred from homology"/>
<gene>
    <name evidence="8" type="ORF">DX908_00485</name>
</gene>
<dbReference type="GO" id="GO:0051603">
    <property type="term" value="P:proteolysis involved in protein catabolic process"/>
    <property type="evidence" value="ECO:0007669"/>
    <property type="project" value="TreeGrafter"/>
</dbReference>
<evidence type="ECO:0000259" key="7">
    <source>
        <dbReference type="Pfam" id="PF01435"/>
    </source>
</evidence>
<dbReference type="Proteomes" id="UP000264589">
    <property type="component" value="Unassembled WGS sequence"/>
</dbReference>
<dbReference type="Pfam" id="PF01435">
    <property type="entry name" value="Peptidase_M48"/>
    <property type="match status" value="1"/>
</dbReference>
<dbReference type="Gene3D" id="3.30.2010.10">
    <property type="entry name" value="Metalloproteases ('zincins'), catalytic domain"/>
    <property type="match status" value="1"/>
</dbReference>
<dbReference type="RefSeq" id="WP_116390520.1">
    <property type="nucleotide sequence ID" value="NZ_QUQO01000001.1"/>
</dbReference>
<dbReference type="GO" id="GO:0016020">
    <property type="term" value="C:membrane"/>
    <property type="evidence" value="ECO:0007669"/>
    <property type="project" value="TreeGrafter"/>
</dbReference>
<dbReference type="AlphaFoldDB" id="A0A371REM3"/>
<dbReference type="CDD" id="cd07331">
    <property type="entry name" value="M48C_Oma1_like"/>
    <property type="match status" value="1"/>
</dbReference>